<organism evidence="1 2">
    <name type="scientific">Capsicum annuum</name>
    <name type="common">Capsicum pepper</name>
    <dbReference type="NCBI Taxonomy" id="4072"/>
    <lineage>
        <taxon>Eukaryota</taxon>
        <taxon>Viridiplantae</taxon>
        <taxon>Streptophyta</taxon>
        <taxon>Embryophyta</taxon>
        <taxon>Tracheophyta</taxon>
        <taxon>Spermatophyta</taxon>
        <taxon>Magnoliopsida</taxon>
        <taxon>eudicotyledons</taxon>
        <taxon>Gunneridae</taxon>
        <taxon>Pentapetalae</taxon>
        <taxon>asterids</taxon>
        <taxon>lamiids</taxon>
        <taxon>Solanales</taxon>
        <taxon>Solanaceae</taxon>
        <taxon>Solanoideae</taxon>
        <taxon>Capsiceae</taxon>
        <taxon>Capsicum</taxon>
    </lineage>
</organism>
<gene>
    <name evidence="1" type="ORF">T459_30306</name>
</gene>
<dbReference type="PANTHER" id="PTHR33979">
    <property type="entry name" value="OS02G0221600 PROTEIN"/>
    <property type="match status" value="1"/>
</dbReference>
<comment type="caution">
    <text evidence="1">The sequence shown here is derived from an EMBL/GenBank/DDBJ whole genome shotgun (WGS) entry which is preliminary data.</text>
</comment>
<protein>
    <submittedName>
        <fullName evidence="1">Uncharacterized protein</fullName>
    </submittedName>
</protein>
<accession>A0A2G2Y8J9</accession>
<dbReference type="Proteomes" id="UP000222542">
    <property type="component" value="Unassembled WGS sequence"/>
</dbReference>
<reference evidence="1 2" key="2">
    <citation type="journal article" date="2017" name="Genome Biol.">
        <title>New reference genome sequences of hot pepper reveal the massive evolution of plant disease-resistance genes by retroduplication.</title>
        <authorList>
            <person name="Kim S."/>
            <person name="Park J."/>
            <person name="Yeom S.I."/>
            <person name="Kim Y.M."/>
            <person name="Seo E."/>
            <person name="Kim K.T."/>
            <person name="Kim M.S."/>
            <person name="Lee J.M."/>
            <person name="Cheong K."/>
            <person name="Shin H.S."/>
            <person name="Kim S.B."/>
            <person name="Han K."/>
            <person name="Lee J."/>
            <person name="Park M."/>
            <person name="Lee H.A."/>
            <person name="Lee H.Y."/>
            <person name="Lee Y."/>
            <person name="Oh S."/>
            <person name="Lee J.H."/>
            <person name="Choi E."/>
            <person name="Choi E."/>
            <person name="Lee S.E."/>
            <person name="Jeon J."/>
            <person name="Kim H."/>
            <person name="Choi G."/>
            <person name="Song H."/>
            <person name="Lee J."/>
            <person name="Lee S.C."/>
            <person name="Kwon J.K."/>
            <person name="Lee H.Y."/>
            <person name="Koo N."/>
            <person name="Hong Y."/>
            <person name="Kim R.W."/>
            <person name="Kang W.H."/>
            <person name="Huh J.H."/>
            <person name="Kang B.C."/>
            <person name="Yang T.J."/>
            <person name="Lee Y.H."/>
            <person name="Bennetzen J.L."/>
            <person name="Choi D."/>
        </authorList>
    </citation>
    <scope>NUCLEOTIDE SEQUENCE [LARGE SCALE GENOMIC DNA]</scope>
    <source>
        <strain evidence="2">cv. CM334</strain>
    </source>
</reference>
<dbReference type="Pfam" id="PF13398">
    <property type="entry name" value="Peptidase_M50B"/>
    <property type="match status" value="1"/>
</dbReference>
<evidence type="ECO:0000313" key="2">
    <source>
        <dbReference type="Proteomes" id="UP000222542"/>
    </source>
</evidence>
<proteinExistence type="predicted"/>
<sequence length="132" mass="15080">MILPSHLVEGHFDIFQIPVAHRDFPASRIFIMTPFKLFTVFLHEVSHAIACKLTCGEVMGSKGEIFIILEFVTGGELFDKIVRYFLPKRCEEATEEGKRAAVDCGKEARRRQHVVKKLQRRIYAIKCTTAAK</sequence>
<dbReference type="AlphaFoldDB" id="A0A2G2Y8J9"/>
<dbReference type="STRING" id="4072.A0A2G2Y8J9"/>
<dbReference type="EMBL" id="AYRZ02000012">
    <property type="protein sequence ID" value="PHT65881.1"/>
    <property type="molecule type" value="Genomic_DNA"/>
</dbReference>
<dbReference type="PANTHER" id="PTHR33979:SF5">
    <property type="entry name" value="PEPTIDASE M50 DOMAIN-CONTAINING PROTEIN"/>
    <property type="match status" value="1"/>
</dbReference>
<dbReference type="InterPro" id="IPR049500">
    <property type="entry name" value="Peptidase_M50B-like"/>
</dbReference>
<reference evidence="1 2" key="1">
    <citation type="journal article" date="2014" name="Nat. Genet.">
        <title>Genome sequence of the hot pepper provides insights into the evolution of pungency in Capsicum species.</title>
        <authorList>
            <person name="Kim S."/>
            <person name="Park M."/>
            <person name="Yeom S.I."/>
            <person name="Kim Y.M."/>
            <person name="Lee J.M."/>
            <person name="Lee H.A."/>
            <person name="Seo E."/>
            <person name="Choi J."/>
            <person name="Cheong K."/>
            <person name="Kim K.T."/>
            <person name="Jung K."/>
            <person name="Lee G.W."/>
            <person name="Oh S.K."/>
            <person name="Bae C."/>
            <person name="Kim S.B."/>
            <person name="Lee H.Y."/>
            <person name="Kim S.Y."/>
            <person name="Kim M.S."/>
            <person name="Kang B.C."/>
            <person name="Jo Y.D."/>
            <person name="Yang H.B."/>
            <person name="Jeong H.J."/>
            <person name="Kang W.H."/>
            <person name="Kwon J.K."/>
            <person name="Shin C."/>
            <person name="Lim J.Y."/>
            <person name="Park J.H."/>
            <person name="Huh J.H."/>
            <person name="Kim J.S."/>
            <person name="Kim B.D."/>
            <person name="Cohen O."/>
            <person name="Paran I."/>
            <person name="Suh M.C."/>
            <person name="Lee S.B."/>
            <person name="Kim Y.K."/>
            <person name="Shin Y."/>
            <person name="Noh S.J."/>
            <person name="Park J."/>
            <person name="Seo Y.S."/>
            <person name="Kwon S.Y."/>
            <person name="Kim H.A."/>
            <person name="Park J.M."/>
            <person name="Kim H.J."/>
            <person name="Choi S.B."/>
            <person name="Bosland P.W."/>
            <person name="Reeves G."/>
            <person name="Jo S.H."/>
            <person name="Lee B.W."/>
            <person name="Cho H.T."/>
            <person name="Choi H.S."/>
            <person name="Lee M.S."/>
            <person name="Yu Y."/>
            <person name="Do Choi Y."/>
            <person name="Park B.S."/>
            <person name="van Deynze A."/>
            <person name="Ashrafi H."/>
            <person name="Hill T."/>
            <person name="Kim W.T."/>
            <person name="Pai H.S."/>
            <person name="Ahn H.K."/>
            <person name="Yeam I."/>
            <person name="Giovannoni J.J."/>
            <person name="Rose J.K."/>
            <person name="Sorensen I."/>
            <person name="Lee S.J."/>
            <person name="Kim R.W."/>
            <person name="Choi I.Y."/>
            <person name="Choi B.S."/>
            <person name="Lim J.S."/>
            <person name="Lee Y.H."/>
            <person name="Choi D."/>
        </authorList>
    </citation>
    <scope>NUCLEOTIDE SEQUENCE [LARGE SCALE GENOMIC DNA]</scope>
    <source>
        <strain evidence="2">cv. CM334</strain>
    </source>
</reference>
<name>A0A2G2Y8J9_CAPAN</name>
<keyword evidence="2" id="KW-1185">Reference proteome</keyword>
<evidence type="ECO:0000313" key="1">
    <source>
        <dbReference type="EMBL" id="PHT65881.1"/>
    </source>
</evidence>
<dbReference type="Gramene" id="PHT65881">
    <property type="protein sequence ID" value="PHT65881"/>
    <property type="gene ID" value="T459_30306"/>
</dbReference>